<comment type="caution">
    <text evidence="5">The sequence shown here is derived from an EMBL/GenBank/DDBJ whole genome shotgun (WGS) entry which is preliminary data.</text>
</comment>
<organism evidence="5 6">
    <name type="scientific">Paracoccus simplex</name>
    <dbReference type="NCBI Taxonomy" id="2086346"/>
    <lineage>
        <taxon>Bacteria</taxon>
        <taxon>Pseudomonadati</taxon>
        <taxon>Pseudomonadota</taxon>
        <taxon>Alphaproteobacteria</taxon>
        <taxon>Rhodobacterales</taxon>
        <taxon>Paracoccaceae</taxon>
        <taxon>Paracoccus</taxon>
    </lineage>
</organism>
<dbReference type="Gene3D" id="1.10.10.10">
    <property type="entry name" value="Winged helix-like DNA-binding domain superfamily/Winged helix DNA-binding domain"/>
    <property type="match status" value="1"/>
</dbReference>
<dbReference type="InterPro" id="IPR036388">
    <property type="entry name" value="WH-like_DNA-bd_sf"/>
</dbReference>
<sequence>MDAQPESQIVDAVLNAISEQRLPAGAKLGEQALSELFNCNRANVRRALASLAAKQVVELRPNRGAFVVTPSAQEAREVFQARRAIERTIARQAVARVSDEDGAYLRANITAEAEARARRDKPTELRLSQQFHMYLARLSGNRVLERFLAELTMRSTLILGMYPSAGHSCANCDDHVGIADALMARDEALLLRLTDEHLRHLEAGLNFDLPPVSSVSLKDQLIGVSATGGAGHETGHRNGPAT</sequence>
<evidence type="ECO:0000259" key="4">
    <source>
        <dbReference type="PROSITE" id="PS50949"/>
    </source>
</evidence>
<dbReference type="Gene3D" id="1.20.120.530">
    <property type="entry name" value="GntR ligand-binding domain-like"/>
    <property type="match status" value="1"/>
</dbReference>
<dbReference type="SUPFAM" id="SSF46785">
    <property type="entry name" value="Winged helix' DNA-binding domain"/>
    <property type="match status" value="1"/>
</dbReference>
<evidence type="ECO:0000256" key="3">
    <source>
        <dbReference type="ARBA" id="ARBA00023163"/>
    </source>
</evidence>
<evidence type="ECO:0000256" key="2">
    <source>
        <dbReference type="ARBA" id="ARBA00023125"/>
    </source>
</evidence>
<keyword evidence="3" id="KW-0804">Transcription</keyword>
<dbReference type="Pfam" id="PF07729">
    <property type="entry name" value="FCD"/>
    <property type="match status" value="1"/>
</dbReference>
<dbReference type="CDD" id="cd07377">
    <property type="entry name" value="WHTH_GntR"/>
    <property type="match status" value="1"/>
</dbReference>
<dbReference type="Proteomes" id="UP001595596">
    <property type="component" value="Unassembled WGS sequence"/>
</dbReference>
<dbReference type="PANTHER" id="PTHR43537">
    <property type="entry name" value="TRANSCRIPTIONAL REGULATOR, GNTR FAMILY"/>
    <property type="match status" value="1"/>
</dbReference>
<dbReference type="SMART" id="SM00895">
    <property type="entry name" value="FCD"/>
    <property type="match status" value="1"/>
</dbReference>
<proteinExistence type="predicted"/>
<dbReference type="SUPFAM" id="SSF48008">
    <property type="entry name" value="GntR ligand-binding domain-like"/>
    <property type="match status" value="1"/>
</dbReference>
<evidence type="ECO:0000256" key="1">
    <source>
        <dbReference type="ARBA" id="ARBA00023015"/>
    </source>
</evidence>
<keyword evidence="1" id="KW-0805">Transcription regulation</keyword>
<keyword evidence="2" id="KW-0238">DNA-binding</keyword>
<dbReference type="InterPro" id="IPR011711">
    <property type="entry name" value="GntR_C"/>
</dbReference>
<evidence type="ECO:0000313" key="6">
    <source>
        <dbReference type="Proteomes" id="UP001595596"/>
    </source>
</evidence>
<dbReference type="PROSITE" id="PS50949">
    <property type="entry name" value="HTH_GNTR"/>
    <property type="match status" value="1"/>
</dbReference>
<reference evidence="6" key="1">
    <citation type="journal article" date="2019" name="Int. J. Syst. Evol. Microbiol.">
        <title>The Global Catalogue of Microorganisms (GCM) 10K type strain sequencing project: providing services to taxonomists for standard genome sequencing and annotation.</title>
        <authorList>
            <consortium name="The Broad Institute Genomics Platform"/>
            <consortium name="The Broad Institute Genome Sequencing Center for Infectious Disease"/>
            <person name="Wu L."/>
            <person name="Ma J."/>
        </authorList>
    </citation>
    <scope>NUCLEOTIDE SEQUENCE [LARGE SCALE GENOMIC DNA]</scope>
    <source>
        <strain evidence="6">VKM B-3226</strain>
    </source>
</reference>
<gene>
    <name evidence="5" type="ORF">ACFOMP_11780</name>
</gene>
<evidence type="ECO:0000313" key="5">
    <source>
        <dbReference type="EMBL" id="MFC3570132.1"/>
    </source>
</evidence>
<protein>
    <submittedName>
        <fullName evidence="5">GntR family transcriptional regulator</fullName>
    </submittedName>
</protein>
<dbReference type="InterPro" id="IPR008920">
    <property type="entry name" value="TF_FadR/GntR_C"/>
</dbReference>
<name>A0ABV7S2Y5_9RHOB</name>
<dbReference type="InterPro" id="IPR036390">
    <property type="entry name" value="WH_DNA-bd_sf"/>
</dbReference>
<dbReference type="Pfam" id="PF00392">
    <property type="entry name" value="GntR"/>
    <property type="match status" value="1"/>
</dbReference>
<dbReference type="EMBL" id="JBHRXE010000033">
    <property type="protein sequence ID" value="MFC3570132.1"/>
    <property type="molecule type" value="Genomic_DNA"/>
</dbReference>
<dbReference type="InterPro" id="IPR000524">
    <property type="entry name" value="Tscrpt_reg_HTH_GntR"/>
</dbReference>
<dbReference type="RefSeq" id="WP_379030732.1">
    <property type="nucleotide sequence ID" value="NZ_JBHRXE010000033.1"/>
</dbReference>
<dbReference type="SMART" id="SM00345">
    <property type="entry name" value="HTH_GNTR"/>
    <property type="match status" value="1"/>
</dbReference>
<feature type="domain" description="HTH gntR-type" evidence="4">
    <location>
        <begin position="3"/>
        <end position="70"/>
    </location>
</feature>
<accession>A0ABV7S2Y5</accession>
<keyword evidence="6" id="KW-1185">Reference proteome</keyword>
<dbReference type="PANTHER" id="PTHR43537:SF53">
    <property type="entry name" value="HTH-TYPE TRANSCRIPTIONAL REPRESSOR NANR"/>
    <property type="match status" value="1"/>
</dbReference>